<keyword evidence="2" id="KW-1185">Reference proteome</keyword>
<sequence length="74" mass="8544">MIIHSIVPHELIFPAHDEDFSNQRQCQWNGIPLIVQPEGEQCKVVRVMSSNLEDFLRPEIQPGSYLTINETKLL</sequence>
<protein>
    <submittedName>
        <fullName evidence="1">Uncharacterized protein</fullName>
    </submittedName>
</protein>
<proteinExistence type="predicted"/>
<accession>A0ABS2R9V8</accession>
<name>A0ABS2R9V8_9BACI</name>
<dbReference type="Proteomes" id="UP000823485">
    <property type="component" value="Unassembled WGS sequence"/>
</dbReference>
<dbReference type="InterPro" id="IPR025619">
    <property type="entry name" value="YlzJ"/>
</dbReference>
<dbReference type="EMBL" id="JAFBFH010000027">
    <property type="protein sequence ID" value="MBM7716425.1"/>
    <property type="molecule type" value="Genomic_DNA"/>
</dbReference>
<evidence type="ECO:0000313" key="1">
    <source>
        <dbReference type="EMBL" id="MBM7716425.1"/>
    </source>
</evidence>
<evidence type="ECO:0000313" key="2">
    <source>
        <dbReference type="Proteomes" id="UP000823485"/>
    </source>
</evidence>
<reference evidence="1 2" key="1">
    <citation type="submission" date="2021-01" db="EMBL/GenBank/DDBJ databases">
        <title>Genomic Encyclopedia of Type Strains, Phase IV (KMG-IV): sequencing the most valuable type-strain genomes for metagenomic binning, comparative biology and taxonomic classification.</title>
        <authorList>
            <person name="Goeker M."/>
        </authorList>
    </citation>
    <scope>NUCLEOTIDE SEQUENCE [LARGE SCALE GENOMIC DNA]</scope>
    <source>
        <strain evidence="1 2">DSM 105453</strain>
    </source>
</reference>
<gene>
    <name evidence="1" type="ORF">JOC94_003445</name>
</gene>
<comment type="caution">
    <text evidence="1">The sequence shown here is derived from an EMBL/GenBank/DDBJ whole genome shotgun (WGS) entry which is preliminary data.</text>
</comment>
<dbReference type="Pfam" id="PF14035">
    <property type="entry name" value="YlzJ"/>
    <property type="match status" value="1"/>
</dbReference>
<dbReference type="RefSeq" id="WP_205179881.1">
    <property type="nucleotide sequence ID" value="NZ_JAFBFH010000027.1"/>
</dbReference>
<organism evidence="1 2">
    <name type="scientific">Siminovitchia thermophila</name>
    <dbReference type="NCBI Taxonomy" id="1245522"/>
    <lineage>
        <taxon>Bacteria</taxon>
        <taxon>Bacillati</taxon>
        <taxon>Bacillota</taxon>
        <taxon>Bacilli</taxon>
        <taxon>Bacillales</taxon>
        <taxon>Bacillaceae</taxon>
        <taxon>Siminovitchia</taxon>
    </lineage>
</organism>